<sequence length="350" mass="39655">MLDGIRLLAALMVVSYHYMAIGGGWTSSVTKLFPRGHLPASYGWLGVELFFVISGFVICMSCWGKPVGEFFVSRVTRLYPAYWVGIIATTAVVILVPGGLTPRSWPEILTNFTMLQQPLNSRDVDAVYWTLAAELHFYLLMAVVAWRGLTYRKIVVFCFGWAIASAALIKWDDGPLKQMVMPAYSWYFIAGMAFYLMYRYRPNLLLTGIVATCFLAAQRFALIQLGREEHSMGRNVPEWPVTVILAVCFGLMALVATGRLSWIKWRWLPVAGAITYPLYLLHEYIGWEIFRNLQGHYPVYAVLGGTVLLMLLVSYLVHVLVERPLSAWMRPRLRAAVEQARTASRQVVRP</sequence>
<keyword evidence="1" id="KW-1133">Transmembrane helix</keyword>
<feature type="transmembrane region" description="Helical" evidence="1">
    <location>
        <begin position="126"/>
        <end position="147"/>
    </location>
</feature>
<feature type="transmembrane region" description="Helical" evidence="1">
    <location>
        <begin position="40"/>
        <end position="60"/>
    </location>
</feature>
<keyword evidence="1" id="KW-0472">Membrane</keyword>
<evidence type="ECO:0000259" key="2">
    <source>
        <dbReference type="Pfam" id="PF01757"/>
    </source>
</evidence>
<dbReference type="Proteomes" id="UP001422759">
    <property type="component" value="Unassembled WGS sequence"/>
</dbReference>
<dbReference type="PANTHER" id="PTHR23028">
    <property type="entry name" value="ACETYLTRANSFERASE"/>
    <property type="match status" value="1"/>
</dbReference>
<evidence type="ECO:0000256" key="1">
    <source>
        <dbReference type="SAM" id="Phobius"/>
    </source>
</evidence>
<gene>
    <name evidence="3" type="ORF">GCM10009760_46260</name>
</gene>
<feature type="transmembrane region" description="Helical" evidence="1">
    <location>
        <begin position="183"/>
        <end position="198"/>
    </location>
</feature>
<feature type="transmembrane region" description="Helical" evidence="1">
    <location>
        <begin position="205"/>
        <end position="227"/>
    </location>
</feature>
<dbReference type="PANTHER" id="PTHR23028:SF53">
    <property type="entry name" value="ACYL_TRANSF_3 DOMAIN-CONTAINING PROTEIN"/>
    <property type="match status" value="1"/>
</dbReference>
<dbReference type="Pfam" id="PF01757">
    <property type="entry name" value="Acyl_transf_3"/>
    <property type="match status" value="1"/>
</dbReference>
<keyword evidence="4" id="KW-1185">Reference proteome</keyword>
<feature type="transmembrane region" description="Helical" evidence="1">
    <location>
        <begin position="7"/>
        <end position="28"/>
    </location>
</feature>
<dbReference type="InterPro" id="IPR050879">
    <property type="entry name" value="Acyltransferase_3"/>
</dbReference>
<feature type="transmembrane region" description="Helical" evidence="1">
    <location>
        <begin position="267"/>
        <end position="287"/>
    </location>
</feature>
<dbReference type="EMBL" id="BAAANT010000031">
    <property type="protein sequence ID" value="GAA2151180.1"/>
    <property type="molecule type" value="Genomic_DNA"/>
</dbReference>
<feature type="transmembrane region" description="Helical" evidence="1">
    <location>
        <begin position="239"/>
        <end position="260"/>
    </location>
</feature>
<organism evidence="3 4">
    <name type="scientific">Kitasatospora kazusensis</name>
    <dbReference type="NCBI Taxonomy" id="407974"/>
    <lineage>
        <taxon>Bacteria</taxon>
        <taxon>Bacillati</taxon>
        <taxon>Actinomycetota</taxon>
        <taxon>Actinomycetes</taxon>
        <taxon>Kitasatosporales</taxon>
        <taxon>Streptomycetaceae</taxon>
        <taxon>Kitasatospora</taxon>
    </lineage>
</organism>
<feature type="transmembrane region" description="Helical" evidence="1">
    <location>
        <begin position="154"/>
        <end position="171"/>
    </location>
</feature>
<dbReference type="InterPro" id="IPR002656">
    <property type="entry name" value="Acyl_transf_3_dom"/>
</dbReference>
<comment type="caution">
    <text evidence="3">The sequence shown here is derived from an EMBL/GenBank/DDBJ whole genome shotgun (WGS) entry which is preliminary data.</text>
</comment>
<dbReference type="GO" id="GO:0016746">
    <property type="term" value="F:acyltransferase activity"/>
    <property type="evidence" value="ECO:0007669"/>
    <property type="project" value="UniProtKB-KW"/>
</dbReference>
<proteinExistence type="predicted"/>
<protein>
    <submittedName>
        <fullName evidence="3">Acyltransferase</fullName>
    </submittedName>
</protein>
<keyword evidence="3" id="KW-0012">Acyltransferase</keyword>
<accession>A0ABN3A044</accession>
<keyword evidence="3" id="KW-0808">Transferase</keyword>
<evidence type="ECO:0000313" key="4">
    <source>
        <dbReference type="Proteomes" id="UP001422759"/>
    </source>
</evidence>
<evidence type="ECO:0000313" key="3">
    <source>
        <dbReference type="EMBL" id="GAA2151180.1"/>
    </source>
</evidence>
<keyword evidence="1" id="KW-0812">Transmembrane</keyword>
<name>A0ABN3A044_9ACTN</name>
<feature type="transmembrane region" description="Helical" evidence="1">
    <location>
        <begin position="299"/>
        <end position="321"/>
    </location>
</feature>
<reference evidence="3 4" key="1">
    <citation type="journal article" date="2019" name="Int. J. Syst. Evol. Microbiol.">
        <title>The Global Catalogue of Microorganisms (GCM) 10K type strain sequencing project: providing services to taxonomists for standard genome sequencing and annotation.</title>
        <authorList>
            <consortium name="The Broad Institute Genomics Platform"/>
            <consortium name="The Broad Institute Genome Sequencing Center for Infectious Disease"/>
            <person name="Wu L."/>
            <person name="Ma J."/>
        </authorList>
    </citation>
    <scope>NUCLEOTIDE SEQUENCE [LARGE SCALE GENOMIC DNA]</scope>
    <source>
        <strain evidence="3 4">JCM 14560</strain>
    </source>
</reference>
<feature type="transmembrane region" description="Helical" evidence="1">
    <location>
        <begin position="81"/>
        <end position="100"/>
    </location>
</feature>
<feature type="domain" description="Acyltransferase 3" evidence="2">
    <location>
        <begin position="2"/>
        <end position="316"/>
    </location>
</feature>